<feature type="transmembrane region" description="Helical" evidence="7">
    <location>
        <begin position="271"/>
        <end position="294"/>
    </location>
</feature>
<evidence type="ECO:0000256" key="3">
    <source>
        <dbReference type="ARBA" id="ARBA00022448"/>
    </source>
</evidence>
<dbReference type="GO" id="GO:0012505">
    <property type="term" value="C:endomembrane system"/>
    <property type="evidence" value="ECO:0007669"/>
    <property type="project" value="UniProtKB-SubCell"/>
</dbReference>
<evidence type="ECO:0000256" key="5">
    <source>
        <dbReference type="ARBA" id="ARBA00022989"/>
    </source>
</evidence>
<dbReference type="InterPro" id="IPR024671">
    <property type="entry name" value="Atg22-like"/>
</dbReference>
<feature type="transmembrane region" description="Helical" evidence="7">
    <location>
        <begin position="108"/>
        <end position="127"/>
    </location>
</feature>
<feature type="transmembrane region" description="Helical" evidence="7">
    <location>
        <begin position="232"/>
        <end position="251"/>
    </location>
</feature>
<feature type="transmembrane region" description="Helical" evidence="7">
    <location>
        <begin position="330"/>
        <end position="348"/>
    </location>
</feature>
<keyword evidence="3 7" id="KW-0813">Transport</keyword>
<feature type="transmembrane region" description="Helical" evidence="7">
    <location>
        <begin position="399"/>
        <end position="419"/>
    </location>
</feature>
<dbReference type="GO" id="GO:0006914">
    <property type="term" value="P:autophagy"/>
    <property type="evidence" value="ECO:0007669"/>
    <property type="project" value="UniProtKB-KW"/>
</dbReference>
<dbReference type="PANTHER" id="PTHR23519:SF4">
    <property type="entry name" value="AUTOPHAGY-RELATED PROTEIN"/>
    <property type="match status" value="1"/>
</dbReference>
<sequence length="562" mass="62637">MSKEGVFASPFTSTDTEIDPTTPKGKEVLSQPPSTKWELWGYYLYYNGDNGFTINSYMPNILQSLAYLGGFYPATNTSPAKQGCDIYNTDDVCYISWDGKGSVPVASMVLYSQAIAFVIQFLLFTSFGSLADYGKWNRYILLIATVIGCATQIIPIVFIYNDGSNWNAMMGIMILALISYGTSLVFYAAAFPTLSDNLPVVRKARADPNLTKEEALTVAERWRNHVSAVSTIFSNIGFLIMTGILSGVSYITWSNYDFPEGVSHYLGNAPIFNYISTVVCGSFWVLNAIPYFIAVPAGRKGPQLPKGSNHFTIGWKSIFRAVKEAKRLRYLFLYILSYFMFSDAVSTTNQMINITQGQITSFSAQQVTILNLASAVTSIIGCFFFLWLSKLGVKTKTNLLIIIILSGVVAVWGCFGIGLTNFGIRTNWELWVFYVWSGLFTAPIWAWQNTMLAELIPRGKENLFFGLFGVINKASSWIGPAIIGAITQYTTNLWKGWPFVLALFVLSIIIIWFIDVDKAKADIAKYLEEEAEKENLENTEMVSVHEKAEVKPDAQDICENAN</sequence>
<comment type="caution">
    <text evidence="9">The sequence shown here is derived from an EMBL/GenBank/DDBJ whole genome shotgun (WGS) entry which is preliminary data.</text>
</comment>
<feature type="transmembrane region" description="Helical" evidence="7">
    <location>
        <begin position="496"/>
        <end position="514"/>
    </location>
</feature>
<keyword evidence="7" id="KW-0072">Autophagy</keyword>
<comment type="similarity">
    <text evidence="2 7">Belongs to the ATG22 family.</text>
</comment>
<keyword evidence="4 7" id="KW-0812">Transmembrane</keyword>
<gene>
    <name evidence="9" type="ORF">G6F51_001565</name>
</gene>
<proteinExistence type="inferred from homology"/>
<feature type="transmembrane region" description="Helical" evidence="7">
    <location>
        <begin position="166"/>
        <end position="189"/>
    </location>
</feature>
<comment type="subcellular location">
    <subcellularLocation>
        <location evidence="1">Endomembrane system</location>
        <topology evidence="1">Multi-pass membrane protein</topology>
    </subcellularLocation>
    <subcellularLocation>
        <location evidence="7">Vacuole membrane</location>
        <topology evidence="7">Multi-pass membrane protein</topology>
    </subcellularLocation>
</comment>
<evidence type="ECO:0000256" key="7">
    <source>
        <dbReference type="RuleBase" id="RU363073"/>
    </source>
</evidence>
<reference evidence="9" key="1">
    <citation type="journal article" date="2020" name="Microb. Genom.">
        <title>Genetic diversity of clinical and environmental Mucorales isolates obtained from an investigation of mucormycosis cases among solid organ transplant recipients.</title>
        <authorList>
            <person name="Nguyen M.H."/>
            <person name="Kaul D."/>
            <person name="Muto C."/>
            <person name="Cheng S.J."/>
            <person name="Richter R.A."/>
            <person name="Bruno V.M."/>
            <person name="Liu G."/>
            <person name="Beyhan S."/>
            <person name="Sundermann A.J."/>
            <person name="Mounaud S."/>
            <person name="Pasculle A.W."/>
            <person name="Nierman W.C."/>
            <person name="Driscoll E."/>
            <person name="Cumbie R."/>
            <person name="Clancy C.J."/>
            <person name="Dupont C.L."/>
        </authorList>
    </citation>
    <scope>NUCLEOTIDE SEQUENCE</scope>
    <source>
        <strain evidence="9">GL16</strain>
    </source>
</reference>
<organism evidence="9 10">
    <name type="scientific">Rhizopus oryzae</name>
    <name type="common">Mucormycosis agent</name>
    <name type="synonym">Rhizopus arrhizus var. delemar</name>
    <dbReference type="NCBI Taxonomy" id="64495"/>
    <lineage>
        <taxon>Eukaryota</taxon>
        <taxon>Fungi</taxon>
        <taxon>Fungi incertae sedis</taxon>
        <taxon>Mucoromycota</taxon>
        <taxon>Mucoromycotina</taxon>
        <taxon>Mucoromycetes</taxon>
        <taxon>Mucorales</taxon>
        <taxon>Mucorineae</taxon>
        <taxon>Rhizopodaceae</taxon>
        <taxon>Rhizopus</taxon>
    </lineage>
</organism>
<feature type="transmembrane region" description="Helical" evidence="7">
    <location>
        <begin position="464"/>
        <end position="490"/>
    </location>
</feature>
<dbReference type="OrthoDB" id="192733at2759"/>
<dbReference type="Pfam" id="PF11700">
    <property type="entry name" value="ATG22"/>
    <property type="match status" value="1"/>
</dbReference>
<accession>A0A9P6YLU5</accession>
<name>A0A9P6YLU5_RHIOR</name>
<evidence type="ECO:0000313" key="9">
    <source>
        <dbReference type="EMBL" id="KAG1551890.1"/>
    </source>
</evidence>
<keyword evidence="7" id="KW-0029">Amino-acid transport</keyword>
<feature type="transmembrane region" description="Helical" evidence="7">
    <location>
        <begin position="139"/>
        <end position="160"/>
    </location>
</feature>
<dbReference type="InterPro" id="IPR036259">
    <property type="entry name" value="MFS_trans_sf"/>
</dbReference>
<evidence type="ECO:0000256" key="1">
    <source>
        <dbReference type="ARBA" id="ARBA00004127"/>
    </source>
</evidence>
<feature type="region of interest" description="Disordered" evidence="8">
    <location>
        <begin position="1"/>
        <end position="31"/>
    </location>
</feature>
<evidence type="ECO:0000256" key="4">
    <source>
        <dbReference type="ARBA" id="ARBA00022692"/>
    </source>
</evidence>
<evidence type="ECO:0000256" key="2">
    <source>
        <dbReference type="ARBA" id="ARBA00006978"/>
    </source>
</evidence>
<keyword evidence="7" id="KW-0926">Vacuole</keyword>
<dbReference type="OMA" id="GQCVLPW"/>
<protein>
    <recommendedName>
        <fullName evidence="7">Autophagy-related protein</fullName>
    </recommendedName>
</protein>
<evidence type="ECO:0000256" key="6">
    <source>
        <dbReference type="ARBA" id="ARBA00023136"/>
    </source>
</evidence>
<feature type="transmembrane region" description="Helical" evidence="7">
    <location>
        <begin position="368"/>
        <end position="387"/>
    </location>
</feature>
<keyword evidence="5 7" id="KW-1133">Transmembrane helix</keyword>
<dbReference type="AlphaFoldDB" id="A0A9P6YLU5"/>
<evidence type="ECO:0000256" key="8">
    <source>
        <dbReference type="SAM" id="MobiDB-lite"/>
    </source>
</evidence>
<keyword evidence="6 7" id="KW-0472">Membrane</keyword>
<dbReference type="GO" id="GO:0005774">
    <property type="term" value="C:vacuolar membrane"/>
    <property type="evidence" value="ECO:0007669"/>
    <property type="project" value="UniProtKB-SubCell"/>
</dbReference>
<dbReference type="EMBL" id="JAANIT010000119">
    <property type="protein sequence ID" value="KAG1551890.1"/>
    <property type="molecule type" value="Genomic_DNA"/>
</dbReference>
<dbReference type="Gene3D" id="1.20.1250.20">
    <property type="entry name" value="MFS general substrate transporter like domains"/>
    <property type="match status" value="1"/>
</dbReference>
<comment type="function">
    <text evidence="7">Vacuolar effluxer which mediate the efflux of amino acids resulting from autophagic degradation. The release of autophagic amino acids allows the maintenance of protein synthesis and viability during nitrogen starvation.</text>
</comment>
<dbReference type="SUPFAM" id="SSF103473">
    <property type="entry name" value="MFS general substrate transporter"/>
    <property type="match status" value="1"/>
</dbReference>
<dbReference type="GO" id="GO:0006865">
    <property type="term" value="P:amino acid transport"/>
    <property type="evidence" value="ECO:0007669"/>
    <property type="project" value="UniProtKB-KW"/>
</dbReference>
<dbReference type="InterPro" id="IPR050495">
    <property type="entry name" value="ATG22/LtaA_families"/>
</dbReference>
<dbReference type="PANTHER" id="PTHR23519">
    <property type="entry name" value="AUTOPHAGY-RELATED PROTEIN 22"/>
    <property type="match status" value="1"/>
</dbReference>
<feature type="transmembrane region" description="Helical" evidence="7">
    <location>
        <begin position="431"/>
        <end position="452"/>
    </location>
</feature>
<dbReference type="Proteomes" id="UP000717996">
    <property type="component" value="Unassembled WGS sequence"/>
</dbReference>
<evidence type="ECO:0000313" key="10">
    <source>
        <dbReference type="Proteomes" id="UP000717996"/>
    </source>
</evidence>